<keyword evidence="2" id="KW-1185">Reference proteome</keyword>
<dbReference type="AlphaFoldDB" id="A0AAV4V8L2"/>
<evidence type="ECO:0000313" key="2">
    <source>
        <dbReference type="Proteomes" id="UP001054945"/>
    </source>
</evidence>
<name>A0AAV4V8L2_CAEEX</name>
<evidence type="ECO:0000313" key="1">
    <source>
        <dbReference type="EMBL" id="GIY66271.1"/>
    </source>
</evidence>
<sequence length="104" mass="11708">MYNTKSFPFLSPNKICVDDFSTSGLWADIQKNTAPLGQTRLDLREPLEQSLSLTDNLSQESLEIEHHPHPFTGRQRHSNCIFCSNRGCQSGIVTQGDRSSRSLN</sequence>
<organism evidence="1 2">
    <name type="scientific">Caerostris extrusa</name>
    <name type="common">Bark spider</name>
    <name type="synonym">Caerostris bankana</name>
    <dbReference type="NCBI Taxonomy" id="172846"/>
    <lineage>
        <taxon>Eukaryota</taxon>
        <taxon>Metazoa</taxon>
        <taxon>Ecdysozoa</taxon>
        <taxon>Arthropoda</taxon>
        <taxon>Chelicerata</taxon>
        <taxon>Arachnida</taxon>
        <taxon>Araneae</taxon>
        <taxon>Araneomorphae</taxon>
        <taxon>Entelegynae</taxon>
        <taxon>Araneoidea</taxon>
        <taxon>Araneidae</taxon>
        <taxon>Caerostris</taxon>
    </lineage>
</organism>
<dbReference type="Proteomes" id="UP001054945">
    <property type="component" value="Unassembled WGS sequence"/>
</dbReference>
<gene>
    <name evidence="1" type="ORF">CEXT_757151</name>
</gene>
<reference evidence="1 2" key="1">
    <citation type="submission" date="2021-06" db="EMBL/GenBank/DDBJ databases">
        <title>Caerostris extrusa draft genome.</title>
        <authorList>
            <person name="Kono N."/>
            <person name="Arakawa K."/>
        </authorList>
    </citation>
    <scope>NUCLEOTIDE SEQUENCE [LARGE SCALE GENOMIC DNA]</scope>
</reference>
<proteinExistence type="predicted"/>
<comment type="caution">
    <text evidence="1">The sequence shown here is derived from an EMBL/GenBank/DDBJ whole genome shotgun (WGS) entry which is preliminary data.</text>
</comment>
<protein>
    <submittedName>
        <fullName evidence="1">Uncharacterized protein</fullName>
    </submittedName>
</protein>
<dbReference type="EMBL" id="BPLR01014103">
    <property type="protein sequence ID" value="GIY66271.1"/>
    <property type="molecule type" value="Genomic_DNA"/>
</dbReference>
<accession>A0AAV4V8L2</accession>